<reference evidence="1" key="1">
    <citation type="submission" date="2022-07" db="EMBL/GenBank/DDBJ databases">
        <title>Phylogenomic reconstructions and comparative analyses of Kickxellomycotina fungi.</title>
        <authorList>
            <person name="Reynolds N.K."/>
            <person name="Stajich J.E."/>
            <person name="Barry K."/>
            <person name="Grigoriev I.V."/>
            <person name="Crous P."/>
            <person name="Smith M.E."/>
        </authorList>
    </citation>
    <scope>NUCLEOTIDE SEQUENCE</scope>
    <source>
        <strain evidence="1">CBS 109366</strain>
    </source>
</reference>
<comment type="caution">
    <text evidence="1">The sequence shown here is derived from an EMBL/GenBank/DDBJ whole genome shotgun (WGS) entry which is preliminary data.</text>
</comment>
<gene>
    <name evidence="1" type="primary">POL5_2</name>
    <name evidence="1" type="ORF">IWQ57_006490</name>
</gene>
<organism evidence="1 2">
    <name type="scientific">Coemansia nantahalensis</name>
    <dbReference type="NCBI Taxonomy" id="2789366"/>
    <lineage>
        <taxon>Eukaryota</taxon>
        <taxon>Fungi</taxon>
        <taxon>Fungi incertae sedis</taxon>
        <taxon>Zoopagomycota</taxon>
        <taxon>Kickxellomycotina</taxon>
        <taxon>Kickxellomycetes</taxon>
        <taxon>Kickxellales</taxon>
        <taxon>Kickxellaceae</taxon>
        <taxon>Coemansia</taxon>
    </lineage>
</organism>
<keyword evidence="1" id="KW-0548">Nucleotidyltransferase</keyword>
<dbReference type="EMBL" id="JANBUJ010003711">
    <property type="protein sequence ID" value="KAJ2759688.1"/>
    <property type="molecule type" value="Genomic_DNA"/>
</dbReference>
<evidence type="ECO:0000313" key="2">
    <source>
        <dbReference type="Proteomes" id="UP001140234"/>
    </source>
</evidence>
<proteinExistence type="predicted"/>
<dbReference type="Proteomes" id="UP001140234">
    <property type="component" value="Unassembled WGS sequence"/>
</dbReference>
<keyword evidence="1" id="KW-0239">DNA-directed DNA polymerase</keyword>
<sequence>TPKKRKTRAAAAAAEAEDSDPKPVEVLTDMLIGFLTKDSNVLRRLCEQVFAPFAGLLTAGALESITGVLLAKEGDSDGVVATELDAADGMDIDSGDDDAAAAAAEGSDVEMDDGDAAQVEAVDEELRRKIQEALGADGAAMDEASASGEEDEFDDEQMTVFDDKLAEIFRHKKEQKTAARDLKITMVNFKLRVLDLADVFLTKQAESPLVIPLLEALLELARATRRDARCRQIHDRAMAMLTARRPRVPRGLDRELATRLLGVAHERARRAADKAEVRMLSSVAAFLSRALMDDAASAASVVHELNAASMRDFMTHKASQIHVDFFRATAEKLLEAQLEPLWRVAVEAAEYGRPLKAVNVYRQVQAFALIDTITASASRL</sequence>
<accession>A0ACC1JJT5</accession>
<feature type="non-terminal residue" evidence="1">
    <location>
        <position position="380"/>
    </location>
</feature>
<name>A0ACC1JJT5_9FUNG</name>
<dbReference type="EC" id="2.7.7.7" evidence="1"/>
<evidence type="ECO:0000313" key="1">
    <source>
        <dbReference type="EMBL" id="KAJ2759688.1"/>
    </source>
</evidence>
<keyword evidence="2" id="KW-1185">Reference proteome</keyword>
<feature type="non-terminal residue" evidence="1">
    <location>
        <position position="1"/>
    </location>
</feature>
<protein>
    <submittedName>
        <fullName evidence="1">DNA-directed DNA polymerase</fullName>
        <ecNumber evidence="1">2.7.7.7</ecNumber>
    </submittedName>
</protein>
<keyword evidence="1" id="KW-0808">Transferase</keyword>